<feature type="coiled-coil region" evidence="6">
    <location>
        <begin position="49"/>
        <end position="76"/>
    </location>
</feature>
<evidence type="ECO:0000256" key="4">
    <source>
        <dbReference type="ARBA" id="ARBA00023163"/>
    </source>
</evidence>
<dbReference type="GO" id="GO:0006351">
    <property type="term" value="P:DNA-templated transcription"/>
    <property type="evidence" value="ECO:0007669"/>
    <property type="project" value="InterPro"/>
</dbReference>
<dbReference type="Gene3D" id="4.10.240.10">
    <property type="entry name" value="Zn(2)-C6 fungal-type DNA-binding domain"/>
    <property type="match status" value="1"/>
</dbReference>
<dbReference type="PROSITE" id="PS50048">
    <property type="entry name" value="ZN2_CY6_FUNGAL_2"/>
    <property type="match status" value="1"/>
</dbReference>
<evidence type="ECO:0000313" key="8">
    <source>
        <dbReference type="EMBL" id="KTB44935.1"/>
    </source>
</evidence>
<evidence type="ECO:0000256" key="1">
    <source>
        <dbReference type="ARBA" id="ARBA00004123"/>
    </source>
</evidence>
<comment type="subcellular location">
    <subcellularLocation>
        <location evidence="1">Nucleus</location>
    </subcellularLocation>
</comment>
<feature type="domain" description="Zn(2)-C6 fungal-type" evidence="7">
    <location>
        <begin position="15"/>
        <end position="49"/>
    </location>
</feature>
<dbReference type="InterPro" id="IPR036864">
    <property type="entry name" value="Zn2-C6_fun-type_DNA-bd_sf"/>
</dbReference>
<evidence type="ECO:0000313" key="9">
    <source>
        <dbReference type="Proteomes" id="UP000054988"/>
    </source>
</evidence>
<sequence>MASETHHPSGRIIRACGNCRERKTRCDGNLPTCTACLTSIRPLPRPCQYENTQTEAQELERDIRRAEARIRELEGQRDPDTVRLAAPYSINTPSQNVLDSFDPNAPSLDASRVLIDAFLPNGQSYGFFLDISTFLAGVMHPFSPVHASGLLSVVHLLGFYFSKSSTALNDADSKENILLSRAVSATAQNRIHVVHSIQAEVLLSTYYFSSGRILEGQYHLNTAMSIAVGAGYHKMQPSSRDDERTHAFWTVYTLNNCWDVVLQSSSSVLFGLEGEDIETPWPGQFKDQNTQGSSVQRFLHQVDAARGYSDSAQTFFAKASVLFRLSAVIATRYTKRNELPQEEAARISAMFASHNTLVATFRSALPQLPPASHSMFGIALITLVLAHVSAIQLNAPLFGKDANYTRQSFEAAQACVEIFAQPDVGTYFRQSGNGARINPMWGCLWKNVGGVLRRNREAGEMYERVLRLMGECSGGSKLIRYQWGLAQQQS</sequence>
<dbReference type="InterPro" id="IPR050815">
    <property type="entry name" value="TF_fung"/>
</dbReference>
<keyword evidence="5" id="KW-0539">Nucleus</keyword>
<dbReference type="InterPro" id="IPR001138">
    <property type="entry name" value="Zn2Cys6_DnaBD"/>
</dbReference>
<keyword evidence="6" id="KW-0175">Coiled coil</keyword>
<keyword evidence="2" id="KW-0479">Metal-binding</keyword>
<gene>
    <name evidence="8" type="ORF">WG66_2496</name>
</gene>
<evidence type="ECO:0000256" key="6">
    <source>
        <dbReference type="SAM" id="Coils"/>
    </source>
</evidence>
<comment type="caution">
    <text evidence="8">The sequence shown here is derived from an EMBL/GenBank/DDBJ whole genome shotgun (WGS) entry which is preliminary data.</text>
</comment>
<dbReference type="GO" id="GO:0005634">
    <property type="term" value="C:nucleus"/>
    <property type="evidence" value="ECO:0007669"/>
    <property type="project" value="UniProtKB-SubCell"/>
</dbReference>
<dbReference type="eggNOG" id="ENOG502T32Z">
    <property type="taxonomic scope" value="Eukaryota"/>
</dbReference>
<evidence type="ECO:0000259" key="7">
    <source>
        <dbReference type="PROSITE" id="PS50048"/>
    </source>
</evidence>
<dbReference type="PANTHER" id="PTHR47338">
    <property type="entry name" value="ZN(II)2CYS6 TRANSCRIPTION FACTOR (EUROFUNG)-RELATED"/>
    <property type="match status" value="1"/>
</dbReference>
<organism evidence="8 9">
    <name type="scientific">Moniliophthora roreri</name>
    <name type="common">Frosty pod rot fungus</name>
    <name type="synonym">Monilia roreri</name>
    <dbReference type="NCBI Taxonomy" id="221103"/>
    <lineage>
        <taxon>Eukaryota</taxon>
        <taxon>Fungi</taxon>
        <taxon>Dikarya</taxon>
        <taxon>Basidiomycota</taxon>
        <taxon>Agaricomycotina</taxon>
        <taxon>Agaricomycetes</taxon>
        <taxon>Agaricomycetidae</taxon>
        <taxon>Agaricales</taxon>
        <taxon>Marasmiineae</taxon>
        <taxon>Marasmiaceae</taxon>
        <taxon>Moniliophthora</taxon>
    </lineage>
</organism>
<proteinExistence type="predicted"/>
<dbReference type="SUPFAM" id="SSF57701">
    <property type="entry name" value="Zn2/Cys6 DNA-binding domain"/>
    <property type="match status" value="1"/>
</dbReference>
<keyword evidence="3" id="KW-0805">Transcription regulation</keyword>
<evidence type="ECO:0000256" key="2">
    <source>
        <dbReference type="ARBA" id="ARBA00022723"/>
    </source>
</evidence>
<evidence type="ECO:0000256" key="5">
    <source>
        <dbReference type="ARBA" id="ARBA00023242"/>
    </source>
</evidence>
<dbReference type="GO" id="GO:0008270">
    <property type="term" value="F:zinc ion binding"/>
    <property type="evidence" value="ECO:0007669"/>
    <property type="project" value="InterPro"/>
</dbReference>
<dbReference type="SMART" id="SM00066">
    <property type="entry name" value="GAL4"/>
    <property type="match status" value="1"/>
</dbReference>
<dbReference type="Proteomes" id="UP000054988">
    <property type="component" value="Unassembled WGS sequence"/>
</dbReference>
<dbReference type="EMBL" id="LATX01000824">
    <property type="protein sequence ID" value="KTB44935.1"/>
    <property type="molecule type" value="Genomic_DNA"/>
</dbReference>
<dbReference type="Pfam" id="PF00172">
    <property type="entry name" value="Zn_clus"/>
    <property type="match status" value="1"/>
</dbReference>
<evidence type="ECO:0000256" key="3">
    <source>
        <dbReference type="ARBA" id="ARBA00023015"/>
    </source>
</evidence>
<protein>
    <recommendedName>
        <fullName evidence="7">Zn(2)-C6 fungal-type domain-containing protein</fullName>
    </recommendedName>
</protein>
<name>A0A0W0G8N0_MONRR</name>
<dbReference type="PANTHER" id="PTHR47338:SF29">
    <property type="entry name" value="ZN(2)-C6 FUNGAL-TYPE DOMAIN-CONTAINING PROTEIN"/>
    <property type="match status" value="1"/>
</dbReference>
<dbReference type="CDD" id="cd00067">
    <property type="entry name" value="GAL4"/>
    <property type="match status" value="1"/>
</dbReference>
<dbReference type="InterPro" id="IPR007219">
    <property type="entry name" value="XnlR_reg_dom"/>
</dbReference>
<dbReference type="Pfam" id="PF04082">
    <property type="entry name" value="Fungal_trans"/>
    <property type="match status" value="1"/>
</dbReference>
<reference evidence="8 9" key="1">
    <citation type="submission" date="2015-12" db="EMBL/GenBank/DDBJ databases">
        <title>Draft genome sequence of Moniliophthora roreri, the causal agent of frosty pod rot of cacao.</title>
        <authorList>
            <person name="Aime M.C."/>
            <person name="Diaz-Valderrama J.R."/>
            <person name="Kijpornyongpan T."/>
            <person name="Phillips-Mora W."/>
        </authorList>
    </citation>
    <scope>NUCLEOTIDE SEQUENCE [LARGE SCALE GENOMIC DNA]</scope>
    <source>
        <strain evidence="8 9">MCA 2952</strain>
    </source>
</reference>
<keyword evidence="4" id="KW-0804">Transcription</keyword>
<dbReference type="AlphaFoldDB" id="A0A0W0G8N0"/>
<dbReference type="GO" id="GO:0000981">
    <property type="term" value="F:DNA-binding transcription factor activity, RNA polymerase II-specific"/>
    <property type="evidence" value="ECO:0007669"/>
    <property type="project" value="InterPro"/>
</dbReference>
<dbReference type="GO" id="GO:0003677">
    <property type="term" value="F:DNA binding"/>
    <property type="evidence" value="ECO:0007669"/>
    <property type="project" value="InterPro"/>
</dbReference>
<dbReference type="CDD" id="cd12148">
    <property type="entry name" value="fungal_TF_MHR"/>
    <property type="match status" value="1"/>
</dbReference>
<accession>A0A0W0G8N0</accession>